<dbReference type="RefSeq" id="WP_319834461.1">
    <property type="nucleotide sequence ID" value="NZ_CP138858.1"/>
</dbReference>
<dbReference type="SUPFAM" id="SSF52540">
    <property type="entry name" value="P-loop containing nucleoside triphosphate hydrolases"/>
    <property type="match status" value="1"/>
</dbReference>
<keyword evidence="4" id="KW-1185">Reference proteome</keyword>
<accession>A0ABZ0RQG4</accession>
<sequence length="348" mass="38359">MNDLDTLLTDMLERGGSDLHLSVGAPPKTRIDGIIHPLNDQPIQANEIEAMLQAVTPKHRWDSFLKTHDTDIAHEIPGRARFRMNLFRNSKGMATVLRQIPSRIASIDELGLPVALKNIASYTEGLVLVTGPTGSGKSTTLAAIIDQINSSYERQIITLEDPVEFSHIDKKSTILHREVGEHSHSFAAGLRGAMRADPDVILIGEMRDMETIRLALNCAAMGTLVFATLHTNSATKTIDRIVDAFPSDEQNQARIMLAETLRGIVSQLLCKRKDGGRIAAHEILLKHGSLPNCIRNSALSSIRNIIDQNRSTGMISMDTSLRKLLEDGIITQEEAYMKAIDKAQFQLS</sequence>
<dbReference type="PANTHER" id="PTHR30486:SF6">
    <property type="entry name" value="TYPE IV PILUS RETRACTATION ATPASE PILT"/>
    <property type="match status" value="1"/>
</dbReference>
<comment type="similarity">
    <text evidence="1">Belongs to the GSP E family.</text>
</comment>
<evidence type="ECO:0000313" key="4">
    <source>
        <dbReference type="Proteomes" id="UP001324993"/>
    </source>
</evidence>
<dbReference type="InterPro" id="IPR006321">
    <property type="entry name" value="PilT/PilU"/>
</dbReference>
<evidence type="ECO:0000259" key="2">
    <source>
        <dbReference type="PROSITE" id="PS00662"/>
    </source>
</evidence>
<dbReference type="EMBL" id="CP138858">
    <property type="protein sequence ID" value="WPJ97623.1"/>
    <property type="molecule type" value="Genomic_DNA"/>
</dbReference>
<dbReference type="InterPro" id="IPR003593">
    <property type="entry name" value="AAA+_ATPase"/>
</dbReference>
<evidence type="ECO:0000256" key="1">
    <source>
        <dbReference type="ARBA" id="ARBA00006611"/>
    </source>
</evidence>
<organism evidence="3 4">
    <name type="scientific">Coraliomargarita algicola</name>
    <dbReference type="NCBI Taxonomy" id="3092156"/>
    <lineage>
        <taxon>Bacteria</taxon>
        <taxon>Pseudomonadati</taxon>
        <taxon>Verrucomicrobiota</taxon>
        <taxon>Opitutia</taxon>
        <taxon>Puniceicoccales</taxon>
        <taxon>Coraliomargaritaceae</taxon>
        <taxon>Coraliomargarita</taxon>
    </lineage>
</organism>
<reference evidence="3 4" key="1">
    <citation type="submission" date="2023-11" db="EMBL/GenBank/DDBJ databases">
        <title>Coraliomargarita sp. nov., isolated from marine algae.</title>
        <authorList>
            <person name="Lee J.K."/>
            <person name="Baek J.H."/>
            <person name="Kim J.M."/>
            <person name="Choi D.G."/>
            <person name="Jeon C.O."/>
        </authorList>
    </citation>
    <scope>NUCLEOTIDE SEQUENCE [LARGE SCALE GENOMIC DNA]</scope>
    <source>
        <strain evidence="3 4">J2-16</strain>
    </source>
</reference>
<feature type="domain" description="Bacterial type II secretion system protein E" evidence="2">
    <location>
        <begin position="194"/>
        <end position="208"/>
    </location>
</feature>
<dbReference type="Gene3D" id="3.30.450.90">
    <property type="match status" value="1"/>
</dbReference>
<dbReference type="PROSITE" id="PS00662">
    <property type="entry name" value="T2SP_E"/>
    <property type="match status" value="1"/>
</dbReference>
<dbReference type="InterPro" id="IPR027417">
    <property type="entry name" value="P-loop_NTPase"/>
</dbReference>
<dbReference type="PANTHER" id="PTHR30486">
    <property type="entry name" value="TWITCHING MOTILITY PROTEIN PILT"/>
    <property type="match status" value="1"/>
</dbReference>
<dbReference type="Pfam" id="PF00437">
    <property type="entry name" value="T2SSE"/>
    <property type="match status" value="1"/>
</dbReference>
<name>A0ABZ0RQG4_9BACT</name>
<dbReference type="InterPro" id="IPR001482">
    <property type="entry name" value="T2SS/T4SS_dom"/>
</dbReference>
<dbReference type="SMART" id="SM00382">
    <property type="entry name" value="AAA"/>
    <property type="match status" value="1"/>
</dbReference>
<dbReference type="InterPro" id="IPR050921">
    <property type="entry name" value="T4SS_GSP_E_ATPase"/>
</dbReference>
<evidence type="ECO:0000313" key="3">
    <source>
        <dbReference type="EMBL" id="WPJ97623.1"/>
    </source>
</evidence>
<dbReference type="CDD" id="cd01131">
    <property type="entry name" value="PilT"/>
    <property type="match status" value="1"/>
</dbReference>
<gene>
    <name evidence="3" type="ORF">SH580_07860</name>
</gene>
<protein>
    <submittedName>
        <fullName evidence="3">PilT/PilU family type 4a pilus ATPase</fullName>
    </submittedName>
</protein>
<proteinExistence type="inferred from homology"/>
<dbReference type="Proteomes" id="UP001324993">
    <property type="component" value="Chromosome"/>
</dbReference>
<dbReference type="NCBIfam" id="TIGR01420">
    <property type="entry name" value="pilT_fam"/>
    <property type="match status" value="1"/>
</dbReference>
<dbReference type="Gene3D" id="3.40.50.300">
    <property type="entry name" value="P-loop containing nucleotide triphosphate hydrolases"/>
    <property type="match status" value="1"/>
</dbReference>